<dbReference type="Pfam" id="PF18947">
    <property type="entry name" value="HAMP_2"/>
    <property type="match status" value="4"/>
</dbReference>
<keyword evidence="4" id="KW-0472">Membrane</keyword>
<dbReference type="Gene3D" id="1.20.120.1530">
    <property type="match status" value="3"/>
</dbReference>
<name>A0ABM7X9E3_9BACT</name>
<comment type="similarity">
    <text evidence="2">Belongs to the methyl-accepting chemotaxis (MCP) protein family.</text>
</comment>
<keyword evidence="8" id="KW-1185">Reference proteome</keyword>
<dbReference type="Gene3D" id="1.10.287.950">
    <property type="entry name" value="Methyl-accepting chemotaxis protein"/>
    <property type="match status" value="1"/>
</dbReference>
<dbReference type="Pfam" id="PF12729">
    <property type="entry name" value="4HB_MCP_1"/>
    <property type="match status" value="1"/>
</dbReference>
<dbReference type="InterPro" id="IPR004089">
    <property type="entry name" value="MCPsignal_dom"/>
</dbReference>
<dbReference type="InterPro" id="IPR041395">
    <property type="entry name" value="McpB_HAMP_3rd"/>
</dbReference>
<gene>
    <name evidence="7" type="ORF">AMPC_15880</name>
</gene>
<dbReference type="InterPro" id="IPR024478">
    <property type="entry name" value="HlyB_4HB_MCP"/>
</dbReference>
<keyword evidence="4" id="KW-0812">Transmembrane</keyword>
<evidence type="ECO:0000259" key="6">
    <source>
        <dbReference type="PROSITE" id="PS50885"/>
    </source>
</evidence>
<proteinExistence type="inferred from homology"/>
<dbReference type="CDD" id="cd11386">
    <property type="entry name" value="MCP_signal"/>
    <property type="match status" value="1"/>
</dbReference>
<dbReference type="InterPro" id="IPR051310">
    <property type="entry name" value="MCP_chemotaxis"/>
</dbReference>
<evidence type="ECO:0000256" key="1">
    <source>
        <dbReference type="ARBA" id="ARBA00022500"/>
    </source>
</evidence>
<protein>
    <recommendedName>
        <fullName evidence="9">Methyl-accepting chemotaxis sensory transducer</fullName>
    </recommendedName>
</protein>
<evidence type="ECO:0000256" key="3">
    <source>
        <dbReference type="PROSITE-ProRule" id="PRU00284"/>
    </source>
</evidence>
<feature type="domain" description="Methyl-accepting transducer" evidence="5">
    <location>
        <begin position="699"/>
        <end position="928"/>
    </location>
</feature>
<organism evidence="7 8">
    <name type="scientific">Anaeromyxobacter paludicola</name>
    <dbReference type="NCBI Taxonomy" id="2918171"/>
    <lineage>
        <taxon>Bacteria</taxon>
        <taxon>Pseudomonadati</taxon>
        <taxon>Myxococcota</taxon>
        <taxon>Myxococcia</taxon>
        <taxon>Myxococcales</taxon>
        <taxon>Cystobacterineae</taxon>
        <taxon>Anaeromyxobacteraceae</taxon>
        <taxon>Anaeromyxobacter</taxon>
    </lineage>
</organism>
<evidence type="ECO:0000313" key="8">
    <source>
        <dbReference type="Proteomes" id="UP001162734"/>
    </source>
</evidence>
<evidence type="ECO:0000259" key="5">
    <source>
        <dbReference type="PROSITE" id="PS50111"/>
    </source>
</evidence>
<dbReference type="SMART" id="SM00304">
    <property type="entry name" value="HAMP"/>
    <property type="match status" value="4"/>
</dbReference>
<evidence type="ECO:0000256" key="2">
    <source>
        <dbReference type="ARBA" id="ARBA00029447"/>
    </source>
</evidence>
<dbReference type="Proteomes" id="UP001162734">
    <property type="component" value="Chromosome"/>
</dbReference>
<reference evidence="8" key="1">
    <citation type="journal article" date="2022" name="Int. J. Syst. Evol. Microbiol.">
        <title>Anaeromyxobacter oryzae sp. nov., Anaeromyxobacter diazotrophicus sp. nov. and Anaeromyxobacter paludicola sp. nov., isolated from paddy soils.</title>
        <authorList>
            <person name="Itoh H."/>
            <person name="Xu Z."/>
            <person name="Mise K."/>
            <person name="Masuda Y."/>
            <person name="Ushijima N."/>
            <person name="Hayakawa C."/>
            <person name="Shiratori Y."/>
            <person name="Senoo K."/>
        </authorList>
    </citation>
    <scope>NUCLEOTIDE SEQUENCE [LARGE SCALE GENOMIC DNA]</scope>
    <source>
        <strain evidence="8">Red630</strain>
    </source>
</reference>
<accession>A0ABM7X9E3</accession>
<feature type="transmembrane region" description="Helical" evidence="4">
    <location>
        <begin position="12"/>
        <end position="32"/>
    </location>
</feature>
<feature type="domain" description="HAMP" evidence="6">
    <location>
        <begin position="551"/>
        <end position="603"/>
    </location>
</feature>
<feature type="domain" description="HAMP" evidence="6">
    <location>
        <begin position="370"/>
        <end position="422"/>
    </location>
</feature>
<evidence type="ECO:0000313" key="7">
    <source>
        <dbReference type="EMBL" id="BDG08475.1"/>
    </source>
</evidence>
<dbReference type="SUPFAM" id="SSF58104">
    <property type="entry name" value="Methyl-accepting chemotaxis protein (MCP) signaling domain"/>
    <property type="match status" value="1"/>
</dbReference>
<dbReference type="PANTHER" id="PTHR43531:SF11">
    <property type="entry name" value="METHYL-ACCEPTING CHEMOTAXIS PROTEIN 3"/>
    <property type="match status" value="1"/>
</dbReference>
<dbReference type="RefSeq" id="WP_248345651.1">
    <property type="nucleotide sequence ID" value="NZ_AP025592.1"/>
</dbReference>
<dbReference type="PANTHER" id="PTHR43531">
    <property type="entry name" value="PROTEIN ICFG"/>
    <property type="match status" value="1"/>
</dbReference>
<sequence>MLRPLKTGAKIQLAFFAANLIALVIGVVAFIGTRSLTARVDGLVLDSIPSVRAIHLYDEGHTAVTRSVNLLVMRRATDPELRKRHREFIARAFERIDAGRSQFEKTTHDTAIWELWNKVEEPLYTWREAANDTLKLVDERDRLVAGGVEAGGPETRELENRIWLAWMKLEPLDQGVTGITQALISAVEQEVAASRAKAEQTERWVTLANLGGNAAGVVLLALLGCCFARSISRTLRSLVHETDRLAEAVAQGTLDVRGDPESVPPEFAPVIRGLNGTLDEFVSRFRSIAGYLERISKGDVPEAVAVDAKGEFGATQASINRCILAIEALVADVRTLARAGAEGRLSVRADAGRHGGEFREAVAGVNALLEAVVKPLEASAGYLNRIAHGDLPPPVEGAWPGDLDGIKQSLNLTVGTLRELAERMQEMTRAQLAGDVEAAIEAGRFQGVYRELAAGVNAGVQTHVEIVRKMLEVLTAYAEGDFAPELEKLPGKQARVNERLDVIRGNLRSVAGEVQALARAAVEGKLHVRADAARFRGEWAGLVGGVNATLDAVVSPLDTAGGYLDRISRGDVPEPIAAAWPGEFEKVKQNLNRCIVAIEALVEDARGLAEASVEGRLEARAEAARHLGDFAKVVEGMNATLDALCAPAGEAAEVLARLSTRDLTARMTGQYLGGHARTKEALNRTAEALQEALAQVAGAVSQVSSAATQIAASSQAVASGASEQAATLEETTSSLESVAAMAKQSAGHAQEATGLAETAKVAATQGATAMEEMSGAMRKIRSAAEGTSEIIRDINEIAFQTNLLALNAAVEAARAGEAGRGFAVVAEEVRSLALRSKEAAQRTEVLIRESVKQAGEGEVTSGQVAGKLGEILGTVGKVTEVVAEISAAAREQAAGLDQVNRAIGEMDKVTQQNAASAEESSSAASELSGQSEELAAMVGSFRLADGAAPRARPNAKQLGTGF</sequence>
<dbReference type="Pfam" id="PF00015">
    <property type="entry name" value="MCPsignal"/>
    <property type="match status" value="1"/>
</dbReference>
<dbReference type="SMART" id="SM00283">
    <property type="entry name" value="MA"/>
    <property type="match status" value="1"/>
</dbReference>
<keyword evidence="3" id="KW-0807">Transducer</keyword>
<dbReference type="Pfam" id="PF18575">
    <property type="entry name" value="HAMP_N3"/>
    <property type="match status" value="1"/>
</dbReference>
<dbReference type="EMBL" id="AP025592">
    <property type="protein sequence ID" value="BDG08475.1"/>
    <property type="molecule type" value="Genomic_DNA"/>
</dbReference>
<keyword evidence="1" id="KW-0145">Chemotaxis</keyword>
<dbReference type="InterPro" id="IPR003660">
    <property type="entry name" value="HAMP_dom"/>
</dbReference>
<dbReference type="PROSITE" id="PS50885">
    <property type="entry name" value="HAMP"/>
    <property type="match status" value="3"/>
</dbReference>
<evidence type="ECO:0000256" key="4">
    <source>
        <dbReference type="SAM" id="Phobius"/>
    </source>
</evidence>
<evidence type="ECO:0008006" key="9">
    <source>
        <dbReference type="Google" id="ProtNLM"/>
    </source>
</evidence>
<keyword evidence="4" id="KW-1133">Transmembrane helix</keyword>
<feature type="domain" description="HAMP" evidence="6">
    <location>
        <begin position="229"/>
        <end position="286"/>
    </location>
</feature>
<dbReference type="PROSITE" id="PS50111">
    <property type="entry name" value="CHEMOTAXIS_TRANSDUC_2"/>
    <property type="match status" value="1"/>
</dbReference>